<dbReference type="InterPro" id="IPR036388">
    <property type="entry name" value="WH-like_DNA-bd_sf"/>
</dbReference>
<dbReference type="Gene3D" id="1.10.10.10">
    <property type="entry name" value="Winged helix-like DNA-binding domain superfamily/Winged helix DNA-binding domain"/>
    <property type="match status" value="1"/>
</dbReference>
<evidence type="ECO:0000256" key="11">
    <source>
        <dbReference type="SAM" id="Phobius"/>
    </source>
</evidence>
<organism evidence="12 13">
    <name type="scientific">Sus scrofa</name>
    <name type="common">Pig</name>
    <dbReference type="NCBI Taxonomy" id="9823"/>
    <lineage>
        <taxon>Eukaryota</taxon>
        <taxon>Metazoa</taxon>
        <taxon>Chordata</taxon>
        <taxon>Craniata</taxon>
        <taxon>Vertebrata</taxon>
        <taxon>Euteleostomi</taxon>
        <taxon>Mammalia</taxon>
        <taxon>Eutheria</taxon>
        <taxon>Laurasiatheria</taxon>
        <taxon>Artiodactyla</taxon>
        <taxon>Suina</taxon>
        <taxon>Suidae</taxon>
        <taxon>Sus</taxon>
    </lineage>
</organism>
<keyword evidence="8 11" id="KW-0472">Membrane</keyword>
<accession>A0A4X1V5N8</accession>
<keyword evidence="7 11" id="KW-1133">Transmembrane helix</keyword>
<evidence type="ECO:0000256" key="1">
    <source>
        <dbReference type="ARBA" id="ARBA00004389"/>
    </source>
</evidence>
<dbReference type="AlphaFoldDB" id="A0A4X1V5N8"/>
<dbReference type="InterPro" id="IPR050899">
    <property type="entry name" value="DDRGK_domain-containing"/>
</dbReference>
<reference evidence="12 13" key="1">
    <citation type="submission" date="2017-08" db="EMBL/GenBank/DDBJ databases">
        <title>USMARCv1.0.</title>
        <authorList>
            <person name="Hannum G.I."/>
            <person name="Koren S."/>
            <person name="Schroeder S.G."/>
            <person name="Chin S.C."/>
            <person name="Nonneman D.J."/>
            <person name="Becker S.A."/>
            <person name="Rosen B.D."/>
            <person name="Bickhart D.M."/>
            <person name="Putnam N.H."/>
            <person name="Green R.E."/>
            <person name="Tuggle C.K."/>
            <person name="Liu H."/>
            <person name="Rohrer G.A."/>
            <person name="Warr A."/>
            <person name="Hall R."/>
            <person name="Kim K."/>
            <person name="Hume D.A."/>
            <person name="Talbot R."/>
            <person name="Chow W."/>
            <person name="Howe K."/>
            <person name="Schwartz A.S."/>
            <person name="Watson M."/>
            <person name="Archibald A.L."/>
            <person name="Phillippy A.M."/>
            <person name="Smith T.P.L."/>
        </authorList>
    </citation>
    <scope>NUCLEOTIDE SEQUENCE [LARGE SCALE GENOMIC DNA]</scope>
</reference>
<dbReference type="FunFam" id="1.10.10.10:FF:000143">
    <property type="entry name" value="DDRGK domain-containing protein 1"/>
    <property type="match status" value="1"/>
</dbReference>
<evidence type="ECO:0000313" key="12">
    <source>
        <dbReference type="Ensembl" id="ENSSSCP00070038110.1"/>
    </source>
</evidence>
<dbReference type="InterPro" id="IPR036390">
    <property type="entry name" value="WH_DNA-bd_sf"/>
</dbReference>
<comment type="subcellular location">
    <subcellularLocation>
        <location evidence="1">Endoplasmic reticulum membrane</location>
        <topology evidence="1">Single-pass membrane protein</topology>
    </subcellularLocation>
</comment>
<dbReference type="SUPFAM" id="SSF46785">
    <property type="entry name" value="Winged helix' DNA-binding domain"/>
    <property type="match status" value="1"/>
</dbReference>
<keyword evidence="5" id="KW-0833">Ubl conjugation pathway</keyword>
<dbReference type="Ensembl" id="ENSSSCT00070045223.1">
    <property type="protein sequence ID" value="ENSSSCP00070038110.1"/>
    <property type="gene ID" value="ENSSSCG00070022732.1"/>
</dbReference>
<keyword evidence="4 11" id="KW-0812">Transmembrane</keyword>
<feature type="region of interest" description="Disordered" evidence="10">
    <location>
        <begin position="131"/>
        <end position="160"/>
    </location>
</feature>
<feature type="transmembrane region" description="Helical" evidence="11">
    <location>
        <begin position="6"/>
        <end position="23"/>
    </location>
</feature>
<evidence type="ECO:0000313" key="13">
    <source>
        <dbReference type="Proteomes" id="UP000314985"/>
    </source>
</evidence>
<evidence type="ECO:0000256" key="5">
    <source>
        <dbReference type="ARBA" id="ARBA00022786"/>
    </source>
</evidence>
<dbReference type="InterPro" id="IPR019153">
    <property type="entry name" value="DDRGK_dom-contain"/>
</dbReference>
<keyword evidence="6" id="KW-0256">Endoplasmic reticulum</keyword>
<comment type="similarity">
    <text evidence="2">Belongs to the DDRGK1 family.</text>
</comment>
<dbReference type="GO" id="GO:0051216">
    <property type="term" value="P:cartilage development"/>
    <property type="evidence" value="ECO:0007669"/>
    <property type="project" value="UniProtKB-ARBA"/>
</dbReference>
<evidence type="ECO:0000256" key="2">
    <source>
        <dbReference type="ARBA" id="ARBA00009829"/>
    </source>
</evidence>
<name>A0A4X1V5N8_PIG</name>
<evidence type="ECO:0000256" key="7">
    <source>
        <dbReference type="ARBA" id="ARBA00022989"/>
    </source>
</evidence>
<dbReference type="SMART" id="SM01128">
    <property type="entry name" value="DDRGK"/>
    <property type="match status" value="1"/>
</dbReference>
<dbReference type="GO" id="GO:0005789">
    <property type="term" value="C:endoplasmic reticulum membrane"/>
    <property type="evidence" value="ECO:0007669"/>
    <property type="project" value="UniProtKB-SubCell"/>
</dbReference>
<evidence type="ECO:0000256" key="8">
    <source>
        <dbReference type="ARBA" id="ARBA00023136"/>
    </source>
</evidence>
<evidence type="ECO:0000256" key="10">
    <source>
        <dbReference type="SAM" id="MobiDB-lite"/>
    </source>
</evidence>
<evidence type="ECO:0000256" key="3">
    <source>
        <dbReference type="ARBA" id="ARBA00018218"/>
    </source>
</evidence>
<comment type="subunit">
    <text evidence="9">Component of the UFM1 ribosome E3 ligase (UREL) complex, composed of UFL1, DDRGK1 and CDK5RAP3. Interacts with (unphosphorylated) ERN1/IRE1-alpha; interaction is dependent on UFM1 and takes place in response to endoplasmic reticulum stress, regulating ERN1/IRE1-alpha stability. Interacts with NFKBIA. Interacts with SOX9.</text>
</comment>
<evidence type="ECO:0000256" key="6">
    <source>
        <dbReference type="ARBA" id="ARBA00022824"/>
    </source>
</evidence>
<dbReference type="PANTHER" id="PTHR48176">
    <property type="entry name" value="DDRGK DOMAIN-CONTAINING PROTEIN 1"/>
    <property type="match status" value="1"/>
</dbReference>
<dbReference type="PANTHER" id="PTHR48176:SF1">
    <property type="entry name" value="DDRGK DOMAIN-CONTAINING PROTEIN 1"/>
    <property type="match status" value="1"/>
</dbReference>
<sequence>MVAPLVYLVVAALLVGFILFLTRRRGRAAAAGREPLNNEEELGVAGRVAQPELDEQRAGGRPRRRRDLGSRLQAQRRAQRVAWAEVDEDEEEVIIPALEEEIIEKPVETHLSGKIGAKKLRKLEEKQARKAQREAEEAEREERKRLESQREAEWKKEEEERRAREEQAQREHEEYLKLKESFVVEEEGVGETMTEEESHSFLTEFINYIKQSKVVLLEDLASQVGLRTQDTINRIQDLLAEGTLTGVIDDRGKFIYITPEELAAVANFIRQRGRVSITELAQASNSLIAWGREPPAQAPA</sequence>
<dbReference type="GO" id="GO:1903895">
    <property type="term" value="P:negative regulation of IRE1-mediated unfolded protein response"/>
    <property type="evidence" value="ECO:0007669"/>
    <property type="project" value="UniProtKB-ARBA"/>
</dbReference>
<dbReference type="Pfam" id="PF09756">
    <property type="entry name" value="DDRGK"/>
    <property type="match status" value="1"/>
</dbReference>
<proteinExistence type="inferred from homology"/>
<protein>
    <recommendedName>
        <fullName evidence="3">DDRGK domain-containing protein 1</fullName>
    </recommendedName>
</protein>
<evidence type="ECO:0000256" key="4">
    <source>
        <dbReference type="ARBA" id="ARBA00022692"/>
    </source>
</evidence>
<evidence type="ECO:0000256" key="9">
    <source>
        <dbReference type="ARBA" id="ARBA00061932"/>
    </source>
</evidence>
<dbReference type="Proteomes" id="UP000314985">
    <property type="component" value="Chromosome 17"/>
</dbReference>
<feature type="region of interest" description="Disordered" evidence="10">
    <location>
        <begin position="47"/>
        <end position="71"/>
    </location>
</feature>
<reference evidence="12" key="2">
    <citation type="submission" date="2025-08" db="UniProtKB">
        <authorList>
            <consortium name="Ensembl"/>
        </authorList>
    </citation>
    <scope>IDENTIFICATION</scope>
</reference>